<dbReference type="InterPro" id="IPR045462">
    <property type="entry name" value="aa-tRNA-synth_I_cd-bd"/>
</dbReference>
<dbReference type="GO" id="GO:0006424">
    <property type="term" value="P:glutamyl-tRNA aminoacylation"/>
    <property type="evidence" value="ECO:0007669"/>
    <property type="project" value="InterPro"/>
</dbReference>
<reference evidence="9" key="1">
    <citation type="submission" date="2018-05" db="EMBL/GenBank/DDBJ databases">
        <authorList>
            <person name="Lanie J.A."/>
            <person name="Ng W.-L."/>
            <person name="Kazmierczak K.M."/>
            <person name="Andrzejewski T.M."/>
            <person name="Davidsen T.M."/>
            <person name="Wayne K.J."/>
            <person name="Tettelin H."/>
            <person name="Glass J.I."/>
            <person name="Rusch D."/>
            <person name="Podicherti R."/>
            <person name="Tsui H.-C.T."/>
            <person name="Winkler M.E."/>
        </authorList>
    </citation>
    <scope>NUCLEOTIDE SEQUENCE</scope>
</reference>
<protein>
    <submittedName>
        <fullName evidence="9">Uncharacterized protein</fullName>
    </submittedName>
</protein>
<keyword evidence="5" id="KW-0648">Protein biosynthesis</keyword>
<evidence type="ECO:0000259" key="8">
    <source>
        <dbReference type="Pfam" id="PF19269"/>
    </source>
</evidence>
<comment type="similarity">
    <text evidence="1">Belongs to the class-I aminoacyl-tRNA synthetase family. Glutamate--tRNA ligase type 1 subfamily.</text>
</comment>
<dbReference type="GO" id="GO:0005524">
    <property type="term" value="F:ATP binding"/>
    <property type="evidence" value="ECO:0007669"/>
    <property type="project" value="UniProtKB-KW"/>
</dbReference>
<dbReference type="AlphaFoldDB" id="A0A381YW56"/>
<organism evidence="9">
    <name type="scientific">marine metagenome</name>
    <dbReference type="NCBI Taxonomy" id="408172"/>
    <lineage>
        <taxon>unclassified sequences</taxon>
        <taxon>metagenomes</taxon>
        <taxon>ecological metagenomes</taxon>
    </lineage>
</organism>
<dbReference type="Pfam" id="PF00749">
    <property type="entry name" value="tRNA-synt_1c"/>
    <property type="match status" value="1"/>
</dbReference>
<keyword evidence="4" id="KW-0067">ATP-binding</keyword>
<dbReference type="InterPro" id="IPR049940">
    <property type="entry name" value="GluQ/Sye"/>
</dbReference>
<dbReference type="PANTHER" id="PTHR43311:SF2">
    <property type="entry name" value="GLUTAMATE--TRNA LIGASE, MITOCHONDRIAL-RELATED"/>
    <property type="match status" value="1"/>
</dbReference>
<evidence type="ECO:0000256" key="5">
    <source>
        <dbReference type="ARBA" id="ARBA00022917"/>
    </source>
</evidence>
<dbReference type="PRINTS" id="PR00987">
    <property type="entry name" value="TRNASYNTHGLU"/>
</dbReference>
<evidence type="ECO:0000256" key="3">
    <source>
        <dbReference type="ARBA" id="ARBA00022741"/>
    </source>
</evidence>
<evidence type="ECO:0000259" key="7">
    <source>
        <dbReference type="Pfam" id="PF00749"/>
    </source>
</evidence>
<keyword evidence="2" id="KW-0436">Ligase</keyword>
<dbReference type="InterPro" id="IPR004527">
    <property type="entry name" value="Glu-tRNA-ligase_bac/mito"/>
</dbReference>
<sequence length="431" mass="50010">MLHVGNTRTALINYLLALKEGGKFILRIDDTDEERSKDEFIDQIKKDLEWLEINFQEIFKQSERLTRYNENFEKLKEKGLIYPCFEDPEELERKRKRLIERRKPPVYDRAALNLSQNEIAKLIDKGKKPYWRFKLSSKRVIFNDLVRGEVRVETSAQSDPVIKRDDGGYLYNLPSVVDDIDMGITHVVRGEDHVTNSAIQVEMFQALDKLVPIFGHHPMLVSGNGEPFSKRNAASSVKSLREKYLNPIAINSLNISIGTSIDLKPIYSMKEMAKSFDIGTLGRAPARYSEKQLLKLNSMIVSSLSFLQLSDDFNELGYDINEDIWECIKNNIETLTEVKEWLKVIKGPIKNENKLDSEFMRIAEKLLPEEPWDETTWEKWVYKIKKRTKKTGKDLFLPLRLAITGKSNGPELNKLIILIGFKEIRNRLKNN</sequence>
<dbReference type="InterPro" id="IPR000924">
    <property type="entry name" value="Glu/Gln-tRNA-synth"/>
</dbReference>
<keyword evidence="3" id="KW-0547">Nucleotide-binding</keyword>
<dbReference type="NCBIfam" id="TIGR00464">
    <property type="entry name" value="gltX_bact"/>
    <property type="match status" value="1"/>
</dbReference>
<dbReference type="Gene3D" id="3.40.50.620">
    <property type="entry name" value="HUPs"/>
    <property type="match status" value="1"/>
</dbReference>
<evidence type="ECO:0000256" key="1">
    <source>
        <dbReference type="ARBA" id="ARBA00007894"/>
    </source>
</evidence>
<dbReference type="InterPro" id="IPR014729">
    <property type="entry name" value="Rossmann-like_a/b/a_fold"/>
</dbReference>
<dbReference type="GO" id="GO:0004818">
    <property type="term" value="F:glutamate-tRNA ligase activity"/>
    <property type="evidence" value="ECO:0007669"/>
    <property type="project" value="InterPro"/>
</dbReference>
<dbReference type="SUPFAM" id="SSF48163">
    <property type="entry name" value="An anticodon-binding domain of class I aminoacyl-tRNA synthetases"/>
    <property type="match status" value="1"/>
</dbReference>
<feature type="domain" description="Glutamyl/glutaminyl-tRNA synthetase class Ib catalytic" evidence="7">
    <location>
        <begin position="2"/>
        <end position="293"/>
    </location>
</feature>
<dbReference type="PANTHER" id="PTHR43311">
    <property type="entry name" value="GLUTAMATE--TRNA LIGASE"/>
    <property type="match status" value="1"/>
</dbReference>
<dbReference type="EMBL" id="UINC01019201">
    <property type="protein sequence ID" value="SVA81184.1"/>
    <property type="molecule type" value="Genomic_DNA"/>
</dbReference>
<evidence type="ECO:0000256" key="6">
    <source>
        <dbReference type="ARBA" id="ARBA00023146"/>
    </source>
</evidence>
<evidence type="ECO:0000256" key="2">
    <source>
        <dbReference type="ARBA" id="ARBA00022598"/>
    </source>
</evidence>
<dbReference type="InterPro" id="IPR020751">
    <property type="entry name" value="aa-tRNA-synth_I_codon-bd_sub2"/>
</dbReference>
<name>A0A381YW56_9ZZZZ</name>
<proteinExistence type="inferred from homology"/>
<evidence type="ECO:0000313" key="9">
    <source>
        <dbReference type="EMBL" id="SVA81184.1"/>
    </source>
</evidence>
<dbReference type="InterPro" id="IPR020058">
    <property type="entry name" value="Glu/Gln-tRNA-synth_Ib_cat-dom"/>
</dbReference>
<dbReference type="Pfam" id="PF19269">
    <property type="entry name" value="Anticodon_2"/>
    <property type="match status" value="1"/>
</dbReference>
<dbReference type="GO" id="GO:0005829">
    <property type="term" value="C:cytosol"/>
    <property type="evidence" value="ECO:0007669"/>
    <property type="project" value="TreeGrafter"/>
</dbReference>
<dbReference type="Gene3D" id="1.10.10.350">
    <property type="match status" value="1"/>
</dbReference>
<feature type="domain" description="Aminoacyl-tRNA synthetase class I anticodon-binding" evidence="8">
    <location>
        <begin position="323"/>
        <end position="430"/>
    </location>
</feature>
<keyword evidence="6" id="KW-0030">Aminoacyl-tRNA synthetase</keyword>
<accession>A0A381YW56</accession>
<dbReference type="GO" id="GO:0000049">
    <property type="term" value="F:tRNA binding"/>
    <property type="evidence" value="ECO:0007669"/>
    <property type="project" value="InterPro"/>
</dbReference>
<dbReference type="InterPro" id="IPR008925">
    <property type="entry name" value="aa_tRNA-synth_I_cd-bd_sf"/>
</dbReference>
<dbReference type="SUPFAM" id="SSF52374">
    <property type="entry name" value="Nucleotidylyl transferase"/>
    <property type="match status" value="1"/>
</dbReference>
<gene>
    <name evidence="9" type="ORF">METZ01_LOCUS134038</name>
</gene>
<evidence type="ECO:0000256" key="4">
    <source>
        <dbReference type="ARBA" id="ARBA00022840"/>
    </source>
</evidence>